<feature type="transmembrane region" description="Helical" evidence="8">
    <location>
        <begin position="339"/>
        <end position="358"/>
    </location>
</feature>
<evidence type="ECO:0000256" key="6">
    <source>
        <dbReference type="ARBA" id="ARBA00022989"/>
    </source>
</evidence>
<dbReference type="Gene3D" id="1.20.1740.10">
    <property type="entry name" value="Amino acid/polyamine transporter I"/>
    <property type="match status" value="1"/>
</dbReference>
<organism evidence="9 10">
    <name type="scientific">Paenibacillus amylolyticus</name>
    <dbReference type="NCBI Taxonomy" id="1451"/>
    <lineage>
        <taxon>Bacteria</taxon>
        <taxon>Bacillati</taxon>
        <taxon>Bacillota</taxon>
        <taxon>Bacilli</taxon>
        <taxon>Bacillales</taxon>
        <taxon>Paenibacillaceae</taxon>
        <taxon>Paenibacillus</taxon>
    </lineage>
</organism>
<dbReference type="EMBL" id="MRTJ01000002">
    <property type="protein sequence ID" value="OMF15524.1"/>
    <property type="molecule type" value="Genomic_DNA"/>
</dbReference>
<dbReference type="GO" id="GO:0009847">
    <property type="term" value="P:spore germination"/>
    <property type="evidence" value="ECO:0007669"/>
    <property type="project" value="InterPro"/>
</dbReference>
<feature type="transmembrane region" description="Helical" evidence="8">
    <location>
        <begin position="312"/>
        <end position="333"/>
    </location>
</feature>
<dbReference type="InterPro" id="IPR004761">
    <property type="entry name" value="Spore_GerAB"/>
</dbReference>
<dbReference type="PANTHER" id="PTHR34975:SF2">
    <property type="entry name" value="SPORE GERMINATION PROTEIN A2"/>
    <property type="match status" value="1"/>
</dbReference>
<keyword evidence="6 8" id="KW-1133">Transmembrane helix</keyword>
<gene>
    <name evidence="9" type="ORF">BK131_11740</name>
</gene>
<evidence type="ECO:0000256" key="3">
    <source>
        <dbReference type="ARBA" id="ARBA00022448"/>
    </source>
</evidence>
<comment type="similarity">
    <text evidence="2">Belongs to the amino acid-polyamine-organocation (APC) superfamily. Spore germination protein (SGP) (TC 2.A.3.9) family.</text>
</comment>
<feature type="transmembrane region" description="Helical" evidence="8">
    <location>
        <begin position="269"/>
        <end position="291"/>
    </location>
</feature>
<feature type="transmembrane region" description="Helical" evidence="8">
    <location>
        <begin position="123"/>
        <end position="145"/>
    </location>
</feature>
<dbReference type="Pfam" id="PF03845">
    <property type="entry name" value="Spore_permease"/>
    <property type="match status" value="1"/>
</dbReference>
<sequence>MKNMSASNGKISTMQAAIIVLNCMFNAGILILPRTLSKSAQTPDIWISMLLAGFFVIGIGIIVVNLSMRYPGKTVFEFTRSITGIRGSDIYGLMIIIYFLVLSSMEIRVMAEATDMYLLQSTPYWATVIVFLWSGLYAVTGGLSVMIRLITITLPFTLIIFIVGILLSSKLFEFNNLVPMFGDGIIPVLKGVQPAVLSYSGYEMMLILTAYMTHPKESTKTVIWSISIVTLICSFTMVMVVGCLSLSGITTRTFPTLDLLRSFEMEGVFFERFELLLLIFWIVQIFATFTIKYYFTSIGIQNLFRLRKVQPIYYLLLPLIYLVSTLPKSLFQALVLGDILGNVSAVLFAVIPLLLLLIDIIRKGARIR</sequence>
<evidence type="ECO:0000256" key="5">
    <source>
        <dbReference type="ARBA" id="ARBA00022692"/>
    </source>
</evidence>
<accession>A0A1R1C0D0</accession>
<feature type="transmembrane region" description="Helical" evidence="8">
    <location>
        <begin position="12"/>
        <end position="33"/>
    </location>
</feature>
<evidence type="ECO:0000256" key="7">
    <source>
        <dbReference type="ARBA" id="ARBA00023136"/>
    </source>
</evidence>
<feature type="transmembrane region" description="Helical" evidence="8">
    <location>
        <begin position="45"/>
        <end position="68"/>
    </location>
</feature>
<evidence type="ECO:0000256" key="2">
    <source>
        <dbReference type="ARBA" id="ARBA00007998"/>
    </source>
</evidence>
<dbReference type="Proteomes" id="UP000187134">
    <property type="component" value="Unassembled WGS sequence"/>
</dbReference>
<comment type="caution">
    <text evidence="9">The sequence shown here is derived from an EMBL/GenBank/DDBJ whole genome shotgun (WGS) entry which is preliminary data.</text>
</comment>
<comment type="subcellular location">
    <subcellularLocation>
        <location evidence="1">Membrane</location>
        <topology evidence="1">Multi-pass membrane protein</topology>
    </subcellularLocation>
</comment>
<dbReference type="NCBIfam" id="TIGR00912">
    <property type="entry name" value="2A0309"/>
    <property type="match status" value="1"/>
</dbReference>
<feature type="transmembrane region" description="Helical" evidence="8">
    <location>
        <begin position="152"/>
        <end position="172"/>
    </location>
</feature>
<keyword evidence="7 8" id="KW-0472">Membrane</keyword>
<reference evidence="9 10" key="1">
    <citation type="submission" date="2016-11" db="EMBL/GenBank/DDBJ databases">
        <title>Paenibacillus species isolates.</title>
        <authorList>
            <person name="Beno S.M."/>
        </authorList>
    </citation>
    <scope>NUCLEOTIDE SEQUENCE [LARGE SCALE GENOMIC DNA]</scope>
    <source>
        <strain evidence="9 10">FSL H8-0246</strain>
    </source>
</reference>
<evidence type="ECO:0000313" key="10">
    <source>
        <dbReference type="Proteomes" id="UP000187134"/>
    </source>
</evidence>
<dbReference type="AlphaFoldDB" id="A0A1R1C0D0"/>
<evidence type="ECO:0000256" key="1">
    <source>
        <dbReference type="ARBA" id="ARBA00004141"/>
    </source>
</evidence>
<protein>
    <submittedName>
        <fullName evidence="9">Spore gernimation protein</fullName>
    </submittedName>
</protein>
<dbReference type="PANTHER" id="PTHR34975">
    <property type="entry name" value="SPORE GERMINATION PROTEIN A2"/>
    <property type="match status" value="1"/>
</dbReference>
<keyword evidence="4" id="KW-0309">Germination</keyword>
<evidence type="ECO:0000256" key="8">
    <source>
        <dbReference type="SAM" id="Phobius"/>
    </source>
</evidence>
<keyword evidence="5 8" id="KW-0812">Transmembrane</keyword>
<keyword evidence="3" id="KW-0813">Transport</keyword>
<evidence type="ECO:0000256" key="4">
    <source>
        <dbReference type="ARBA" id="ARBA00022544"/>
    </source>
</evidence>
<proteinExistence type="inferred from homology"/>
<name>A0A1R1C0D0_PAEAM</name>
<feature type="transmembrane region" description="Helical" evidence="8">
    <location>
        <begin position="223"/>
        <end position="249"/>
    </location>
</feature>
<evidence type="ECO:0000313" key="9">
    <source>
        <dbReference type="EMBL" id="OMF15524.1"/>
    </source>
</evidence>
<dbReference type="GO" id="GO:0016020">
    <property type="term" value="C:membrane"/>
    <property type="evidence" value="ECO:0007669"/>
    <property type="project" value="UniProtKB-SubCell"/>
</dbReference>
<feature type="transmembrane region" description="Helical" evidence="8">
    <location>
        <begin position="89"/>
        <end position="111"/>
    </location>
</feature>